<name>A0AAV3AJ06_PYXAD</name>
<dbReference type="InterPro" id="IPR025714">
    <property type="entry name" value="Methyltranfer_dom"/>
</dbReference>
<gene>
    <name evidence="2" type="ORF">GDO54_010818</name>
</gene>
<dbReference type="AlphaFoldDB" id="A0AAV3AJ06"/>
<sequence>MLGRELRLLCWRACTLRLLVLCLAFFLCTHLVAELRRKPWPQDDLLLHVQPREPGIFVEHNRRIEVPSRRQVIYVRRSNKGGRQGGNPNVPQRRDTLKPVRWHIDLQPWAGPSHSLEEEATRFLKYISKPQIECSRLVTNGLMEKSEVSGKPWTICLDPKFSLAYQIRSKQCRIYSLGLGEDDSIFEVNMAAGGCEVHRFDPSIGAAHIHEGERLWHHRLSVDWRDPNPAIATHRLHRNTKRLGAILNEFGHWKIDILKADMESAEWKILENIILEGIVEQIGQLVVEIHLHWPGFEVGGNDSTVVRFWYSLFKELERKDFRLFFTYKDLSKPQVFLKKEAFNASSCYILSWVNTRWS</sequence>
<dbReference type="Pfam" id="PF13383">
    <property type="entry name" value="Methyltransf_22"/>
    <property type="match status" value="1"/>
</dbReference>
<dbReference type="EMBL" id="DYDO01000004">
    <property type="protein sequence ID" value="DBA26577.1"/>
    <property type="molecule type" value="Genomic_DNA"/>
</dbReference>
<keyword evidence="3" id="KW-1185">Reference proteome</keyword>
<organism evidence="2 3">
    <name type="scientific">Pyxicephalus adspersus</name>
    <name type="common">African bullfrog</name>
    <dbReference type="NCBI Taxonomy" id="30357"/>
    <lineage>
        <taxon>Eukaryota</taxon>
        <taxon>Metazoa</taxon>
        <taxon>Chordata</taxon>
        <taxon>Craniata</taxon>
        <taxon>Vertebrata</taxon>
        <taxon>Euteleostomi</taxon>
        <taxon>Amphibia</taxon>
        <taxon>Batrachia</taxon>
        <taxon>Anura</taxon>
        <taxon>Neobatrachia</taxon>
        <taxon>Ranoidea</taxon>
        <taxon>Pyxicephalidae</taxon>
        <taxon>Pyxicephalinae</taxon>
        <taxon>Pyxicephalus</taxon>
    </lineage>
</organism>
<evidence type="ECO:0000313" key="2">
    <source>
        <dbReference type="EMBL" id="DBA26577.1"/>
    </source>
</evidence>
<dbReference type="PANTHER" id="PTHR32026">
    <property type="entry name" value="METHYLTRANSFERASE-LIKE PROTEIN 24"/>
    <property type="match status" value="1"/>
</dbReference>
<dbReference type="PANTHER" id="PTHR32026:SF10">
    <property type="entry name" value="METHYLTRANSFERASE-LIKE PROTEIN 24-RELATED"/>
    <property type="match status" value="1"/>
</dbReference>
<evidence type="ECO:0000313" key="3">
    <source>
        <dbReference type="Proteomes" id="UP001181693"/>
    </source>
</evidence>
<comment type="caution">
    <text evidence="2">The sequence shown here is derived from an EMBL/GenBank/DDBJ whole genome shotgun (WGS) entry which is preliminary data.</text>
</comment>
<proteinExistence type="predicted"/>
<evidence type="ECO:0000259" key="1">
    <source>
        <dbReference type="Pfam" id="PF13383"/>
    </source>
</evidence>
<dbReference type="Proteomes" id="UP001181693">
    <property type="component" value="Unassembled WGS sequence"/>
</dbReference>
<feature type="domain" description="Methyltransferase" evidence="1">
    <location>
        <begin position="117"/>
        <end position="299"/>
    </location>
</feature>
<accession>A0AAV3AJ06</accession>
<reference evidence="2" key="1">
    <citation type="thesis" date="2020" institute="ProQuest LLC" country="789 East Eisenhower Parkway, Ann Arbor, MI, USA">
        <title>Comparative Genomics and Chromosome Evolution.</title>
        <authorList>
            <person name="Mudd A.B."/>
        </authorList>
    </citation>
    <scope>NUCLEOTIDE SEQUENCE</scope>
    <source>
        <strain evidence="2">1538</strain>
        <tissue evidence="2">Blood</tissue>
    </source>
</reference>
<dbReference type="InterPro" id="IPR026913">
    <property type="entry name" value="METTL24"/>
</dbReference>
<protein>
    <recommendedName>
        <fullName evidence="1">Methyltransferase domain-containing protein</fullName>
    </recommendedName>
</protein>